<dbReference type="EMBL" id="UZAM01009709">
    <property type="protein sequence ID" value="VDP09907.1"/>
    <property type="molecule type" value="Genomic_DNA"/>
</dbReference>
<dbReference type="WBParaSite" id="SBAD_0000663501-mRNA-1">
    <property type="protein sequence ID" value="SBAD_0000663501-mRNA-1"/>
    <property type="gene ID" value="SBAD_0000663501"/>
</dbReference>
<organism evidence="5">
    <name type="scientific">Soboliphyme baturini</name>
    <dbReference type="NCBI Taxonomy" id="241478"/>
    <lineage>
        <taxon>Eukaryota</taxon>
        <taxon>Metazoa</taxon>
        <taxon>Ecdysozoa</taxon>
        <taxon>Nematoda</taxon>
        <taxon>Enoplea</taxon>
        <taxon>Dorylaimia</taxon>
        <taxon>Dioctophymatida</taxon>
        <taxon>Dioctophymatoidea</taxon>
        <taxon>Soboliphymatidae</taxon>
        <taxon>Soboliphyme</taxon>
    </lineage>
</organism>
<dbReference type="AlphaFoldDB" id="A0A183IRZ1"/>
<dbReference type="PANTHER" id="PTHR21032">
    <property type="entry name" value="G PATCH DOMAIN-CONTAINING PROTEIN 11"/>
    <property type="match status" value="1"/>
</dbReference>
<dbReference type="GO" id="GO:0003676">
    <property type="term" value="F:nucleic acid binding"/>
    <property type="evidence" value="ECO:0007669"/>
    <property type="project" value="InterPro"/>
</dbReference>
<dbReference type="Pfam" id="PF01585">
    <property type="entry name" value="G-patch"/>
    <property type="match status" value="1"/>
</dbReference>
<dbReference type="Proteomes" id="UP000270296">
    <property type="component" value="Unassembled WGS sequence"/>
</dbReference>
<accession>A0A183IRZ1</accession>
<evidence type="ECO:0000256" key="1">
    <source>
        <dbReference type="SAM" id="MobiDB-lite"/>
    </source>
</evidence>
<proteinExistence type="predicted"/>
<reference evidence="5" key="1">
    <citation type="submission" date="2016-06" db="UniProtKB">
        <authorList>
            <consortium name="WormBaseParasite"/>
        </authorList>
    </citation>
    <scope>IDENTIFICATION</scope>
</reference>
<feature type="compositionally biased region" description="Basic and acidic residues" evidence="1">
    <location>
        <begin position="101"/>
        <end position="116"/>
    </location>
</feature>
<dbReference type="InterPro" id="IPR039249">
    <property type="entry name" value="GPATCH11"/>
</dbReference>
<evidence type="ECO:0000259" key="2">
    <source>
        <dbReference type="PROSITE" id="PS50174"/>
    </source>
</evidence>
<protein>
    <submittedName>
        <fullName evidence="5">G-patch domain-containing protein</fullName>
    </submittedName>
</protein>
<sequence>MSFSPIFIYYVFCDTRYSSDNAKRRSFKKILQNRANELNKAYSRKDLERLNREEALNTAIGQENKGYSLLTKMGYKPGMKLGKPNSLSESSGLAEPIKPVIKPDKGGLGRSDDNERKRRLLDHLRKELSTKRQQLNEDFLISRDEFREVEHFLMLWSLKYITDGYGTVSAPWTTIAGSCTIFMHHVIRGEVSEIEMLLFQIIANLT</sequence>
<evidence type="ECO:0000313" key="4">
    <source>
        <dbReference type="Proteomes" id="UP000270296"/>
    </source>
</evidence>
<evidence type="ECO:0000313" key="3">
    <source>
        <dbReference type="EMBL" id="VDP09907.1"/>
    </source>
</evidence>
<dbReference type="InterPro" id="IPR000467">
    <property type="entry name" value="G_patch_dom"/>
</dbReference>
<evidence type="ECO:0000313" key="5">
    <source>
        <dbReference type="WBParaSite" id="SBAD_0000663501-mRNA-1"/>
    </source>
</evidence>
<reference evidence="3 4" key="2">
    <citation type="submission" date="2018-11" db="EMBL/GenBank/DDBJ databases">
        <authorList>
            <consortium name="Pathogen Informatics"/>
        </authorList>
    </citation>
    <scope>NUCLEOTIDE SEQUENCE [LARGE SCALE GENOMIC DNA]</scope>
</reference>
<dbReference type="PROSITE" id="PS50174">
    <property type="entry name" value="G_PATCH"/>
    <property type="match status" value="1"/>
</dbReference>
<feature type="domain" description="G-patch" evidence="2">
    <location>
        <begin position="62"/>
        <end position="113"/>
    </location>
</feature>
<gene>
    <name evidence="3" type="ORF">SBAD_LOCUS6388</name>
</gene>
<dbReference type="GO" id="GO:0000776">
    <property type="term" value="C:kinetochore"/>
    <property type="evidence" value="ECO:0007669"/>
    <property type="project" value="TreeGrafter"/>
</dbReference>
<dbReference type="OrthoDB" id="786951at2759"/>
<dbReference type="PANTHER" id="PTHR21032:SF0">
    <property type="entry name" value="G PATCH DOMAIN-CONTAINING PROTEIN 11"/>
    <property type="match status" value="1"/>
</dbReference>
<keyword evidence="4" id="KW-1185">Reference proteome</keyword>
<dbReference type="SMART" id="SM00443">
    <property type="entry name" value="G_patch"/>
    <property type="match status" value="1"/>
</dbReference>
<feature type="region of interest" description="Disordered" evidence="1">
    <location>
        <begin position="81"/>
        <end position="116"/>
    </location>
</feature>
<name>A0A183IRZ1_9BILA</name>